<proteinExistence type="predicted"/>
<accession>A0A0S8JXQ6</accession>
<dbReference type="EMBL" id="LJVE01000043">
    <property type="protein sequence ID" value="KPL14598.1"/>
    <property type="molecule type" value="Genomic_DNA"/>
</dbReference>
<evidence type="ECO:0000313" key="3">
    <source>
        <dbReference type="Proteomes" id="UP000050975"/>
    </source>
</evidence>
<sequence>MGYYRQNQPVTQHILLNMVSQEKMFSISSLVPSQARGTIIDITLRASRASREAPQIGRTSGNQSTSRQDTRTPGYQAKEQPLFLVF</sequence>
<organism evidence="2 3">
    <name type="scientific">candidate division WOR_3 bacterium SM1_77</name>
    <dbReference type="NCBI Taxonomy" id="1703778"/>
    <lineage>
        <taxon>Bacteria</taxon>
        <taxon>Bacteria division WOR-3</taxon>
    </lineage>
</organism>
<gene>
    <name evidence="2" type="ORF">AMJ74_03075</name>
</gene>
<dbReference type="AlphaFoldDB" id="A0A0S8JXQ6"/>
<comment type="caution">
    <text evidence="2">The sequence shown here is derived from an EMBL/GenBank/DDBJ whole genome shotgun (WGS) entry which is preliminary data.</text>
</comment>
<name>A0A0S8JXQ6_UNCW3</name>
<dbReference type="Proteomes" id="UP000050975">
    <property type="component" value="Unassembled WGS sequence"/>
</dbReference>
<protein>
    <submittedName>
        <fullName evidence="2">Uncharacterized protein</fullName>
    </submittedName>
</protein>
<evidence type="ECO:0000313" key="2">
    <source>
        <dbReference type="EMBL" id="KPL14598.1"/>
    </source>
</evidence>
<reference evidence="2 3" key="1">
    <citation type="journal article" date="2015" name="Microbiome">
        <title>Genomic resolution of linkages in carbon, nitrogen, and sulfur cycling among widespread estuary sediment bacteria.</title>
        <authorList>
            <person name="Baker B.J."/>
            <person name="Lazar C.S."/>
            <person name="Teske A.P."/>
            <person name="Dick G.J."/>
        </authorList>
    </citation>
    <scope>NUCLEOTIDE SEQUENCE [LARGE SCALE GENOMIC DNA]</scope>
    <source>
        <strain evidence="2">SM1_77</strain>
    </source>
</reference>
<evidence type="ECO:0000256" key="1">
    <source>
        <dbReference type="SAM" id="MobiDB-lite"/>
    </source>
</evidence>
<feature type="compositionally biased region" description="Polar residues" evidence="1">
    <location>
        <begin position="57"/>
        <end position="73"/>
    </location>
</feature>
<feature type="region of interest" description="Disordered" evidence="1">
    <location>
        <begin position="48"/>
        <end position="86"/>
    </location>
</feature>